<organism evidence="1 2">
    <name type="scientific">Arabis alpina</name>
    <name type="common">Alpine rock-cress</name>
    <dbReference type="NCBI Taxonomy" id="50452"/>
    <lineage>
        <taxon>Eukaryota</taxon>
        <taxon>Viridiplantae</taxon>
        <taxon>Streptophyta</taxon>
        <taxon>Embryophyta</taxon>
        <taxon>Tracheophyta</taxon>
        <taxon>Spermatophyta</taxon>
        <taxon>Magnoliopsida</taxon>
        <taxon>eudicotyledons</taxon>
        <taxon>Gunneridae</taxon>
        <taxon>Pentapetalae</taxon>
        <taxon>rosids</taxon>
        <taxon>malvids</taxon>
        <taxon>Brassicales</taxon>
        <taxon>Brassicaceae</taxon>
        <taxon>Arabideae</taxon>
        <taxon>Arabis</taxon>
    </lineage>
</organism>
<dbReference type="Proteomes" id="UP000029120">
    <property type="component" value="Chromosome 3"/>
</dbReference>
<dbReference type="OrthoDB" id="1907763at2759"/>
<evidence type="ECO:0000313" key="2">
    <source>
        <dbReference type="Proteomes" id="UP000029120"/>
    </source>
</evidence>
<dbReference type="AlphaFoldDB" id="A0A087HC76"/>
<evidence type="ECO:0008006" key="3">
    <source>
        <dbReference type="Google" id="ProtNLM"/>
    </source>
</evidence>
<keyword evidence="2" id="KW-1185">Reference proteome</keyword>
<dbReference type="OMA" id="MPMQMEI"/>
<protein>
    <recommendedName>
        <fullName evidence="3">Small acidic protein 1</fullName>
    </recommendedName>
</protein>
<dbReference type="GO" id="GO:0009733">
    <property type="term" value="P:response to auxin"/>
    <property type="evidence" value="ECO:0007669"/>
    <property type="project" value="EnsemblPlants"/>
</dbReference>
<reference evidence="2" key="1">
    <citation type="journal article" date="2015" name="Nat. Plants">
        <title>Genome expansion of Arabis alpina linked with retrotransposition and reduced symmetric DNA methylation.</title>
        <authorList>
            <person name="Willing E.M."/>
            <person name="Rawat V."/>
            <person name="Mandakova T."/>
            <person name="Maumus F."/>
            <person name="James G.V."/>
            <person name="Nordstroem K.J."/>
            <person name="Becker C."/>
            <person name="Warthmann N."/>
            <person name="Chica C."/>
            <person name="Szarzynska B."/>
            <person name="Zytnicki M."/>
            <person name="Albani M.C."/>
            <person name="Kiefer C."/>
            <person name="Bergonzi S."/>
            <person name="Castaings L."/>
            <person name="Mateos J.L."/>
            <person name="Berns M.C."/>
            <person name="Bujdoso N."/>
            <person name="Piofczyk T."/>
            <person name="de Lorenzo L."/>
            <person name="Barrero-Sicilia C."/>
            <person name="Mateos I."/>
            <person name="Piednoel M."/>
            <person name="Hagmann J."/>
            <person name="Chen-Min-Tao R."/>
            <person name="Iglesias-Fernandez R."/>
            <person name="Schuster S.C."/>
            <person name="Alonso-Blanco C."/>
            <person name="Roudier F."/>
            <person name="Carbonero P."/>
            <person name="Paz-Ares J."/>
            <person name="Davis S.J."/>
            <person name="Pecinka A."/>
            <person name="Quesneville H."/>
            <person name="Colot V."/>
            <person name="Lysak M.A."/>
            <person name="Weigel D."/>
            <person name="Coupland G."/>
            <person name="Schneeberger K."/>
        </authorList>
    </citation>
    <scope>NUCLEOTIDE SEQUENCE [LARGE SCALE GENOMIC DNA]</scope>
    <source>
        <strain evidence="2">cv. Pajares</strain>
    </source>
</reference>
<proteinExistence type="predicted"/>
<evidence type="ECO:0000313" key="1">
    <source>
        <dbReference type="EMBL" id="KFK39728.1"/>
    </source>
</evidence>
<dbReference type="Gramene" id="KFK39728">
    <property type="protein sequence ID" value="KFK39728"/>
    <property type="gene ID" value="AALP_AA3G280500"/>
</dbReference>
<gene>
    <name evidence="1" type="ordered locus">AALP_Aa3g280500</name>
</gene>
<dbReference type="EMBL" id="CM002871">
    <property type="protein sequence ID" value="KFK39728.1"/>
    <property type="molecule type" value="Genomic_DNA"/>
</dbReference>
<name>A0A087HC76_ARAAL</name>
<accession>A0A087HC76</accession>
<sequence>MRPTMHREFLAEMGLAESSMGMPMDVDDDVLDFDSVDTFSDGRGLFSSGKKLEDANFYNRFEDDFDDSDIN</sequence>